<keyword evidence="5 8" id="KW-0694">RNA-binding</keyword>
<feature type="binding site" evidence="8">
    <location>
        <position position="34"/>
    </location>
    <ligand>
        <name>S-adenosyl-L-methionine</name>
        <dbReference type="ChEBI" id="CHEBI:59789"/>
    </ligand>
</feature>
<dbReference type="InterPro" id="IPR020598">
    <property type="entry name" value="rRNA_Ade_methylase_Trfase_N"/>
</dbReference>
<evidence type="ECO:0000256" key="6">
    <source>
        <dbReference type="ARBA" id="ARBA00035020"/>
    </source>
</evidence>
<keyword evidence="2 8" id="KW-0489">Methyltransferase</keyword>
<feature type="binding site" evidence="8">
    <location>
        <position position="56"/>
    </location>
    <ligand>
        <name>S-adenosyl-L-methionine</name>
        <dbReference type="ChEBI" id="CHEBI:59789"/>
    </ligand>
</feature>
<dbReference type="Gene3D" id="1.10.8.480">
    <property type="match status" value="1"/>
</dbReference>
<protein>
    <recommendedName>
        <fullName evidence="9">rRNA adenine N(6)-methyltransferase</fullName>
        <ecNumber evidence="9">2.1.1.-</ecNumber>
    </recommendedName>
</protein>
<dbReference type="STRING" id="48709.A0A1D2NC11"/>
<gene>
    <name evidence="11" type="ORF">Ocin01_03933</name>
</gene>
<dbReference type="SUPFAM" id="SSF53335">
    <property type="entry name" value="S-adenosyl-L-methionine-dependent methyltransferases"/>
    <property type="match status" value="1"/>
</dbReference>
<evidence type="ECO:0000256" key="9">
    <source>
        <dbReference type="RuleBase" id="RU362106"/>
    </source>
</evidence>
<dbReference type="Gene3D" id="3.40.50.150">
    <property type="entry name" value="Vaccinia Virus protein VP39"/>
    <property type="match status" value="1"/>
</dbReference>
<feature type="domain" description="Ribosomal RNA adenine methylase transferase N-terminal" evidence="10">
    <location>
        <begin position="39"/>
        <end position="206"/>
    </location>
</feature>
<feature type="binding site" evidence="8">
    <location>
        <position position="121"/>
    </location>
    <ligand>
        <name>S-adenosyl-L-methionine</name>
        <dbReference type="ChEBI" id="CHEBI:59789"/>
    </ligand>
</feature>
<evidence type="ECO:0000256" key="3">
    <source>
        <dbReference type="ARBA" id="ARBA00022679"/>
    </source>
</evidence>
<proteinExistence type="inferred from homology"/>
<dbReference type="PANTHER" id="PTHR11727:SF7">
    <property type="entry name" value="DIMETHYLADENOSINE TRANSFERASE-RELATED"/>
    <property type="match status" value="1"/>
</dbReference>
<dbReference type="GO" id="GO:0005730">
    <property type="term" value="C:nucleolus"/>
    <property type="evidence" value="ECO:0007669"/>
    <property type="project" value="TreeGrafter"/>
</dbReference>
<dbReference type="SMART" id="SM00650">
    <property type="entry name" value="rADc"/>
    <property type="match status" value="1"/>
</dbReference>
<comment type="similarity">
    <text evidence="8 9">Belongs to the class I-like SAM-binding methyltransferase superfamily. rRNA adenine N(6)-methyltransferase family.</text>
</comment>
<keyword evidence="1 9" id="KW-0698">rRNA processing</keyword>
<keyword evidence="12" id="KW-1185">Reference proteome</keyword>
<keyword evidence="3 8" id="KW-0808">Transferase</keyword>
<comment type="function">
    <text evidence="7">Specifically dimethylates two adjacent adenosines in the loop of a conserved hairpin near the 3'-end of 18S rRNA in the 40S particle. Involved in the pre-rRNA processing steps leading to small-subunit rRNA production independently of its RNA-modifying catalytic activity. Part of the small subunit (SSU) processome, first precursor of the small eukaryotic ribosomal subunit. During the assembly of the SSU processome in the nucleolus, many ribosome biogenesis factors, an RNA chaperone and ribosomal proteins associate with the nascent pre-rRNA and work in concert to generate RNA folding, modifications, rearrangements and cleavage as well as targeted degradation of pre-ribosomal RNA by the RNA exosome.</text>
</comment>
<evidence type="ECO:0000256" key="5">
    <source>
        <dbReference type="ARBA" id="ARBA00022884"/>
    </source>
</evidence>
<dbReference type="OrthoDB" id="10646563at2759"/>
<evidence type="ECO:0000256" key="7">
    <source>
        <dbReference type="ARBA" id="ARBA00046134"/>
    </source>
</evidence>
<feature type="binding site" evidence="8">
    <location>
        <position position="105"/>
    </location>
    <ligand>
        <name>S-adenosyl-L-methionine</name>
        <dbReference type="ChEBI" id="CHEBI:59789"/>
    </ligand>
</feature>
<name>A0A1D2NC11_ORCCI</name>
<accession>A0A1D2NC11</accession>
<dbReference type="GO" id="GO:0000179">
    <property type="term" value="F:rRNA (adenine-N6,N6-)-dimethyltransferase activity"/>
    <property type="evidence" value="ECO:0007669"/>
    <property type="project" value="UniProtKB-UniRule"/>
</dbReference>
<evidence type="ECO:0000256" key="2">
    <source>
        <dbReference type="ARBA" id="ARBA00022603"/>
    </source>
</evidence>
<dbReference type="EC" id="2.1.1.-" evidence="9"/>
<dbReference type="Pfam" id="PF00398">
    <property type="entry name" value="RrnaAD"/>
    <property type="match status" value="1"/>
</dbReference>
<dbReference type="FunFam" id="3.40.50.150:FF:000081">
    <property type="entry name" value="rRNA adenine N(6)-methyltransferase"/>
    <property type="match status" value="1"/>
</dbReference>
<dbReference type="OMA" id="GMFQKEV"/>
<dbReference type="PANTHER" id="PTHR11727">
    <property type="entry name" value="DIMETHYLADENOSINE TRANSFERASE"/>
    <property type="match status" value="1"/>
</dbReference>
<dbReference type="AlphaFoldDB" id="A0A1D2NC11"/>
<feature type="binding site" evidence="8">
    <location>
        <position position="77"/>
    </location>
    <ligand>
        <name>S-adenosyl-L-methionine</name>
        <dbReference type="ChEBI" id="CHEBI:59789"/>
    </ligand>
</feature>
<reference evidence="11 12" key="1">
    <citation type="journal article" date="2016" name="Genome Biol. Evol.">
        <title>Gene Family Evolution Reflects Adaptation to Soil Environmental Stressors in the Genome of the Collembolan Orchesella cincta.</title>
        <authorList>
            <person name="Faddeeva-Vakhrusheva A."/>
            <person name="Derks M.F."/>
            <person name="Anvar S.Y."/>
            <person name="Agamennone V."/>
            <person name="Suring W."/>
            <person name="Smit S."/>
            <person name="van Straalen N.M."/>
            <person name="Roelofs D."/>
        </authorList>
    </citation>
    <scope>NUCLEOTIDE SEQUENCE [LARGE SCALE GENOMIC DNA]</scope>
    <source>
        <tissue evidence="11">Mixed pool</tissue>
    </source>
</reference>
<dbReference type="CDD" id="cd02440">
    <property type="entry name" value="AdoMet_MTases"/>
    <property type="match status" value="1"/>
</dbReference>
<dbReference type="InterPro" id="IPR001737">
    <property type="entry name" value="KsgA/Erm"/>
</dbReference>
<comment type="caution">
    <text evidence="11">The sequence shown here is derived from an EMBL/GenBank/DDBJ whole genome shotgun (WGS) entry which is preliminary data.</text>
</comment>
<dbReference type="NCBIfam" id="TIGR00755">
    <property type="entry name" value="ksgA"/>
    <property type="match status" value="1"/>
</dbReference>
<evidence type="ECO:0000259" key="10">
    <source>
        <dbReference type="SMART" id="SM00650"/>
    </source>
</evidence>
<dbReference type="EMBL" id="LJIJ01000096">
    <property type="protein sequence ID" value="ODN02779.1"/>
    <property type="molecule type" value="Genomic_DNA"/>
</dbReference>
<dbReference type="Proteomes" id="UP000094527">
    <property type="component" value="Unassembled WGS sequence"/>
</dbReference>
<sequence>MGKVSAKKPKGVQDKACFKQSMRLEHAKFGQHLLKNPLIVDGMVDRAALRSSDTVGPGTGNLTIKLLPKAKKVIAYEVDQRMVAEVIKRARNAGMERKLEVIVGDICKSGDLPPFDICVANIPYQISSPLVFKLLLHRPAFRCAILMVQREFAQRLVAQPGDKLYCRLSINTQLLSKVEHLIKVGKNNFRPPPKVDSSVIRIEPRVPPPPLNFGEWDALTRIAFSRKNKTLLANFKTAAVIASLARNYAATNPNLIQSSVSATPSQNQQAGHIPIVLINPPSSSNNEIAQGGCLDFRQLEKLVLDKVEKVLTGMKFNDKRARSLDVDDFIKLLVEFNKEGIHFV</sequence>
<evidence type="ECO:0000256" key="8">
    <source>
        <dbReference type="PROSITE-ProRule" id="PRU01026"/>
    </source>
</evidence>
<feature type="binding site" evidence="8">
    <location>
        <position position="32"/>
    </location>
    <ligand>
        <name>S-adenosyl-L-methionine</name>
        <dbReference type="ChEBI" id="CHEBI:59789"/>
    </ligand>
</feature>
<evidence type="ECO:0000256" key="1">
    <source>
        <dbReference type="ARBA" id="ARBA00022552"/>
    </source>
</evidence>
<keyword evidence="4 8" id="KW-0949">S-adenosyl-L-methionine</keyword>
<evidence type="ECO:0000313" key="12">
    <source>
        <dbReference type="Proteomes" id="UP000094527"/>
    </source>
</evidence>
<dbReference type="InterPro" id="IPR011530">
    <property type="entry name" value="rRNA_adenine_dimethylase"/>
</dbReference>
<organism evidence="11 12">
    <name type="scientific">Orchesella cincta</name>
    <name type="common">Springtail</name>
    <name type="synonym">Podura cincta</name>
    <dbReference type="NCBI Taxonomy" id="48709"/>
    <lineage>
        <taxon>Eukaryota</taxon>
        <taxon>Metazoa</taxon>
        <taxon>Ecdysozoa</taxon>
        <taxon>Arthropoda</taxon>
        <taxon>Hexapoda</taxon>
        <taxon>Collembola</taxon>
        <taxon>Entomobryomorpha</taxon>
        <taxon>Entomobryoidea</taxon>
        <taxon>Orchesellidae</taxon>
        <taxon>Orchesellinae</taxon>
        <taxon>Orchesella</taxon>
    </lineage>
</organism>
<evidence type="ECO:0000256" key="4">
    <source>
        <dbReference type="ARBA" id="ARBA00022691"/>
    </source>
</evidence>
<dbReference type="PROSITE" id="PS51689">
    <property type="entry name" value="SAM_RNA_A_N6_MT"/>
    <property type="match status" value="1"/>
</dbReference>
<comment type="subunit">
    <text evidence="6">Part of the small subunit (SSU) processome, composed of more than 70 proteins and the RNA chaperone small nucleolar RNA (snoRNA) U3.</text>
</comment>
<dbReference type="InterPro" id="IPR029063">
    <property type="entry name" value="SAM-dependent_MTases_sf"/>
</dbReference>
<dbReference type="GO" id="GO:0003723">
    <property type="term" value="F:RNA binding"/>
    <property type="evidence" value="ECO:0007669"/>
    <property type="project" value="UniProtKB-UniRule"/>
</dbReference>
<evidence type="ECO:0000313" key="11">
    <source>
        <dbReference type="EMBL" id="ODN02779.1"/>
    </source>
</evidence>